<keyword evidence="7" id="KW-0998">Cell outer membrane</keyword>
<dbReference type="GO" id="GO:0015483">
    <property type="term" value="F:long-chain fatty acid transporting porin activity"/>
    <property type="evidence" value="ECO:0007669"/>
    <property type="project" value="TreeGrafter"/>
</dbReference>
<evidence type="ECO:0000256" key="5">
    <source>
        <dbReference type="ARBA" id="ARBA00022729"/>
    </source>
</evidence>
<evidence type="ECO:0000256" key="6">
    <source>
        <dbReference type="ARBA" id="ARBA00023136"/>
    </source>
</evidence>
<keyword evidence="4" id="KW-0812">Transmembrane</keyword>
<dbReference type="RefSeq" id="WP_132135795.1">
    <property type="nucleotide sequence ID" value="NZ_CAXOCV010000001.1"/>
</dbReference>
<dbReference type="Pfam" id="PF03349">
    <property type="entry name" value="Toluene_X"/>
    <property type="match status" value="1"/>
</dbReference>
<reference evidence="9" key="1">
    <citation type="submission" date="2019-01" db="EMBL/GenBank/DDBJ databases">
        <authorList>
            <person name="Lista F."/>
            <person name="Anselmo A."/>
        </authorList>
    </citation>
    <scope>NUCLEOTIDE SEQUENCE</scope>
    <source>
        <strain evidence="9">8S</strain>
    </source>
</reference>
<evidence type="ECO:0000256" key="3">
    <source>
        <dbReference type="ARBA" id="ARBA00022452"/>
    </source>
</evidence>
<evidence type="ECO:0000313" key="9">
    <source>
        <dbReference type="EMBL" id="TCX59376.1"/>
    </source>
</evidence>
<accession>A0A483K643</accession>
<name>A0A483K643_9ENTR</name>
<gene>
    <name evidence="9" type="ORF">ETE84_20420</name>
</gene>
<dbReference type="GO" id="GO:0009279">
    <property type="term" value="C:cell outer membrane"/>
    <property type="evidence" value="ECO:0007669"/>
    <property type="project" value="UniProtKB-SubCell"/>
</dbReference>
<dbReference type="EMBL" id="SDCO01000014">
    <property type="protein sequence ID" value="TCX59376.1"/>
    <property type="molecule type" value="Genomic_DNA"/>
</dbReference>
<organism evidence="9">
    <name type="scientific">Klebsiella quasipneumoniae</name>
    <dbReference type="NCBI Taxonomy" id="1463165"/>
    <lineage>
        <taxon>Bacteria</taxon>
        <taxon>Pseudomonadati</taxon>
        <taxon>Pseudomonadota</taxon>
        <taxon>Gammaproteobacteria</taxon>
        <taxon>Enterobacterales</taxon>
        <taxon>Enterobacteriaceae</taxon>
        <taxon>Klebsiella/Raoultella group</taxon>
        <taxon>Klebsiella</taxon>
        <taxon>Klebsiella pneumoniae complex</taxon>
    </lineage>
</organism>
<keyword evidence="3" id="KW-1134">Transmembrane beta strand</keyword>
<keyword evidence="5 8" id="KW-0732">Signal</keyword>
<feature type="signal peptide" evidence="8">
    <location>
        <begin position="1"/>
        <end position="20"/>
    </location>
</feature>
<evidence type="ECO:0000256" key="2">
    <source>
        <dbReference type="ARBA" id="ARBA00008163"/>
    </source>
</evidence>
<sequence>MKKKLILVCFGLLISQTTQASALYFYEIGTEDTALAGAGQAARAQDASTIVTNPAGMTRLPDHMFTGGVQAMDGDVSYSLNDDAGRKSPGDIMRFFPNASAFYAQKINDDLYAGLGIYGNYGLGIDFGQWAGDRLIKKSTMVAMTLSPSIAYKLSDRVSVGGSVNINYGFLSLTRNVDNTDETQKDHDWALGYRLGLLMQLTEQTRLGIAWTSKTEYDFDIDGKARLPNLANVEYELPVSAQVRAPQQIMLSLVHDINKRWSVMGDLGWQDWSQFGAPQIAVVGQELDKNSRLKDSWHTALGVQYRPTEQWRLNAGVAFDSTVYDSQSNVALTLPTGDEWRFATGAQYQITPQSNIGVAVSYLHMQSSHVQSPAIYSGSYNHPYLWFANVNYSYQF</sequence>
<comment type="caution">
    <text evidence="9">The sequence shown here is derived from an EMBL/GenBank/DDBJ whole genome shotgun (WGS) entry which is preliminary data.</text>
</comment>
<feature type="chain" id="PRO_5019830279" evidence="8">
    <location>
        <begin position="21"/>
        <end position="396"/>
    </location>
</feature>
<proteinExistence type="inferred from homology"/>
<evidence type="ECO:0000256" key="7">
    <source>
        <dbReference type="ARBA" id="ARBA00023237"/>
    </source>
</evidence>
<evidence type="ECO:0000256" key="4">
    <source>
        <dbReference type="ARBA" id="ARBA00022692"/>
    </source>
</evidence>
<dbReference type="InterPro" id="IPR005017">
    <property type="entry name" value="OMPP1/FadL/TodX"/>
</dbReference>
<protein>
    <submittedName>
        <fullName evidence="9">Fatty acid transporter</fullName>
    </submittedName>
</protein>
<dbReference type="PANTHER" id="PTHR35093">
    <property type="entry name" value="OUTER MEMBRANE PROTEIN NMB0088-RELATED"/>
    <property type="match status" value="1"/>
</dbReference>
<dbReference type="PANTHER" id="PTHR35093:SF8">
    <property type="entry name" value="OUTER MEMBRANE PROTEIN NMB0088-RELATED"/>
    <property type="match status" value="1"/>
</dbReference>
<evidence type="ECO:0000256" key="1">
    <source>
        <dbReference type="ARBA" id="ARBA00004571"/>
    </source>
</evidence>
<dbReference type="Gene3D" id="2.40.160.60">
    <property type="entry name" value="Outer membrane protein transport protein (OMPP1/FadL/TodX)"/>
    <property type="match status" value="1"/>
</dbReference>
<dbReference type="AlphaFoldDB" id="A0A483K643"/>
<dbReference type="SUPFAM" id="SSF56935">
    <property type="entry name" value="Porins"/>
    <property type="match status" value="1"/>
</dbReference>
<keyword evidence="6" id="KW-0472">Membrane</keyword>
<evidence type="ECO:0000256" key="8">
    <source>
        <dbReference type="SAM" id="SignalP"/>
    </source>
</evidence>
<comment type="similarity">
    <text evidence="2">Belongs to the OmpP1/FadL family.</text>
</comment>
<comment type="subcellular location">
    <subcellularLocation>
        <location evidence="1">Cell outer membrane</location>
        <topology evidence="1">Multi-pass membrane protein</topology>
    </subcellularLocation>
</comment>